<feature type="binding site" evidence="5">
    <location>
        <position position="163"/>
    </location>
    <ligand>
        <name>(2E)-4-hydroxy-3-methylbut-2-enyl diphosphate</name>
        <dbReference type="ChEBI" id="CHEBI:128753"/>
    </ligand>
</feature>
<evidence type="ECO:0000256" key="3">
    <source>
        <dbReference type="ARBA" id="ARBA00023004"/>
    </source>
</evidence>
<dbReference type="Gene3D" id="3.40.50.11270">
    <property type="match status" value="1"/>
</dbReference>
<organism evidence="6 7">
    <name type="scientific">Clostridium amylolyticum</name>
    <dbReference type="NCBI Taxonomy" id="1121298"/>
    <lineage>
        <taxon>Bacteria</taxon>
        <taxon>Bacillati</taxon>
        <taxon>Bacillota</taxon>
        <taxon>Clostridia</taxon>
        <taxon>Eubacteriales</taxon>
        <taxon>Clostridiaceae</taxon>
        <taxon>Clostridium</taxon>
    </lineage>
</organism>
<dbReference type="CDD" id="cd13944">
    <property type="entry name" value="lytB_ispH"/>
    <property type="match status" value="1"/>
</dbReference>
<dbReference type="Gene3D" id="3.40.1010.20">
    <property type="entry name" value="4-hydroxy-3-methylbut-2-enyl diphosphate reductase, catalytic domain"/>
    <property type="match status" value="2"/>
</dbReference>
<dbReference type="NCBIfam" id="NF002187">
    <property type="entry name" value="PRK01045.1-1"/>
    <property type="match status" value="1"/>
</dbReference>
<comment type="cofactor">
    <cofactor evidence="5">
        <name>[4Fe-4S] cluster</name>
        <dbReference type="ChEBI" id="CHEBI:49883"/>
    </cofactor>
    <text evidence="5">Binds 1 [4Fe-4S] cluster per subunit.</text>
</comment>
<feature type="binding site" evidence="5">
    <location>
        <position position="42"/>
    </location>
    <ligand>
        <name>isopentenyl diphosphate</name>
        <dbReference type="ChEBI" id="CHEBI:128769"/>
    </ligand>
</feature>
<dbReference type="GO" id="GO:0046872">
    <property type="term" value="F:metal ion binding"/>
    <property type="evidence" value="ECO:0007669"/>
    <property type="project" value="UniProtKB-KW"/>
</dbReference>
<comment type="catalytic activity">
    <reaction evidence="5">
        <text>isopentenyl diphosphate + 2 oxidized [2Fe-2S]-[ferredoxin] + H2O = (2E)-4-hydroxy-3-methylbut-2-enyl diphosphate + 2 reduced [2Fe-2S]-[ferredoxin] + 2 H(+)</text>
        <dbReference type="Rhea" id="RHEA:24488"/>
        <dbReference type="Rhea" id="RHEA-COMP:10000"/>
        <dbReference type="Rhea" id="RHEA-COMP:10001"/>
        <dbReference type="ChEBI" id="CHEBI:15377"/>
        <dbReference type="ChEBI" id="CHEBI:15378"/>
        <dbReference type="ChEBI" id="CHEBI:33737"/>
        <dbReference type="ChEBI" id="CHEBI:33738"/>
        <dbReference type="ChEBI" id="CHEBI:128753"/>
        <dbReference type="ChEBI" id="CHEBI:128769"/>
        <dbReference type="EC" id="1.17.7.4"/>
    </reaction>
</comment>
<feature type="binding site" evidence="5">
    <location>
        <position position="191"/>
    </location>
    <ligand>
        <name>[4Fe-4S] cluster</name>
        <dbReference type="ChEBI" id="CHEBI:49883"/>
    </ligand>
</feature>
<dbReference type="InterPro" id="IPR003451">
    <property type="entry name" value="LytB/IspH"/>
</dbReference>
<keyword evidence="2 5" id="KW-0479">Metal-binding</keyword>
<dbReference type="UniPathway" id="UPA00056">
    <property type="reaction ID" value="UER00097"/>
</dbReference>
<dbReference type="GO" id="GO:0016114">
    <property type="term" value="P:terpenoid biosynthetic process"/>
    <property type="evidence" value="ECO:0007669"/>
    <property type="project" value="UniProtKB-UniRule"/>
</dbReference>
<dbReference type="STRING" id="1121298.SAMN05444401_1440"/>
<dbReference type="GO" id="GO:0050992">
    <property type="term" value="P:dimethylallyl diphosphate biosynthetic process"/>
    <property type="evidence" value="ECO:0007669"/>
    <property type="project" value="UniProtKB-UniRule"/>
</dbReference>
<dbReference type="EMBL" id="FQZO01000001">
    <property type="protein sequence ID" value="SHI71612.1"/>
    <property type="molecule type" value="Genomic_DNA"/>
</dbReference>
<feature type="binding site" evidence="5">
    <location>
        <position position="219"/>
    </location>
    <ligand>
        <name>isopentenyl diphosphate</name>
        <dbReference type="ChEBI" id="CHEBI:128769"/>
    </ligand>
</feature>
<feature type="binding site" evidence="5">
    <location>
        <position position="42"/>
    </location>
    <ligand>
        <name>dimethylallyl diphosphate</name>
        <dbReference type="ChEBI" id="CHEBI:57623"/>
    </ligand>
</feature>
<feature type="binding site" evidence="5">
    <location>
        <position position="127"/>
    </location>
    <ligand>
        <name>dimethylallyl diphosphate</name>
        <dbReference type="ChEBI" id="CHEBI:57623"/>
    </ligand>
</feature>
<dbReference type="HAMAP" id="MF_00191">
    <property type="entry name" value="IspH"/>
    <property type="match status" value="1"/>
</dbReference>
<feature type="binding site" evidence="5">
    <location>
        <position position="221"/>
    </location>
    <ligand>
        <name>(2E)-4-hydroxy-3-methylbut-2-enyl diphosphate</name>
        <dbReference type="ChEBI" id="CHEBI:128753"/>
    </ligand>
</feature>
<keyword evidence="7" id="KW-1185">Reference proteome</keyword>
<comment type="pathway">
    <text evidence="5">Isoprenoid biosynthesis; isopentenyl diphosphate biosynthesis via DXP pathway; isopentenyl diphosphate from 1-deoxy-D-xylulose 5-phosphate: step 6/6.</text>
</comment>
<evidence type="ECO:0000313" key="6">
    <source>
        <dbReference type="EMBL" id="SHI71612.1"/>
    </source>
</evidence>
<comment type="similarity">
    <text evidence="5">Belongs to the IspH family.</text>
</comment>
<feature type="binding site" evidence="5">
    <location>
        <position position="77"/>
    </location>
    <ligand>
        <name>(2E)-4-hydroxy-3-methylbut-2-enyl diphosphate</name>
        <dbReference type="ChEBI" id="CHEBI:128753"/>
    </ligand>
</feature>
<dbReference type="EC" id="1.17.7.4" evidence="5"/>
<evidence type="ECO:0000256" key="1">
    <source>
        <dbReference type="ARBA" id="ARBA00022485"/>
    </source>
</evidence>
<dbReference type="UniPathway" id="UPA00059">
    <property type="reaction ID" value="UER00105"/>
</dbReference>
<dbReference type="PANTHER" id="PTHR30426">
    <property type="entry name" value="4-HYDROXY-3-METHYLBUT-2-ENYL DIPHOSPHATE REDUCTASE"/>
    <property type="match status" value="1"/>
</dbReference>
<feature type="binding site" evidence="5">
    <location>
        <position position="221"/>
    </location>
    <ligand>
        <name>dimethylallyl diphosphate</name>
        <dbReference type="ChEBI" id="CHEBI:57623"/>
    </ligand>
</feature>
<evidence type="ECO:0000256" key="2">
    <source>
        <dbReference type="ARBA" id="ARBA00022723"/>
    </source>
</evidence>
<sequence>MPNIILAKKAGFCFGVKRAVDEALNCQKEKSKKIYTLGPLIHNKDVVSELEGKDIHSITMEDINMLQKDDVIVIRSHGVSKATIDLLKERHLDIVDASCPYVKHIHNIVQKYYEDGYQIVIIGDENHPEVIGINGWCNNSAIILNQGEVKTKLARKVCVVCQTTERQENFKRAINSIAEECKEFVVFNTICSATEERQKSAAELAGQVDIMIVVGDKTSSNTNKLYEICKNKCHKTFHIENHLELNKFFHKDIDISNMNIGITAGASTPDNVINEVISKLKGDVCNG</sequence>
<name>A0A1M6DEG6_9CLOT</name>
<feature type="binding site" evidence="5">
    <location>
        <position position="267"/>
    </location>
    <ligand>
        <name>dimethylallyl diphosphate</name>
        <dbReference type="ChEBI" id="CHEBI:57623"/>
    </ligand>
</feature>
<dbReference type="Proteomes" id="UP000184080">
    <property type="component" value="Unassembled WGS sequence"/>
</dbReference>
<gene>
    <name evidence="5" type="primary">ispH</name>
    <name evidence="6" type="ORF">SAMN05444401_1440</name>
</gene>
<feature type="binding site" evidence="5">
    <location>
        <position position="77"/>
    </location>
    <ligand>
        <name>isopentenyl diphosphate</name>
        <dbReference type="ChEBI" id="CHEBI:128769"/>
    </ligand>
</feature>
<feature type="binding site" evidence="5">
    <location>
        <position position="220"/>
    </location>
    <ligand>
        <name>dimethylallyl diphosphate</name>
        <dbReference type="ChEBI" id="CHEBI:57623"/>
    </ligand>
</feature>
<dbReference type="NCBIfam" id="TIGR00216">
    <property type="entry name" value="ispH_lytB"/>
    <property type="match status" value="1"/>
</dbReference>
<dbReference type="PANTHER" id="PTHR30426:SF0">
    <property type="entry name" value="4-HYDROXY-3-METHYLBUT-2-ENYL DIPHOSPHATE REDUCTASE"/>
    <property type="match status" value="1"/>
</dbReference>
<evidence type="ECO:0000256" key="5">
    <source>
        <dbReference type="HAMAP-Rule" id="MF_00191"/>
    </source>
</evidence>
<feature type="binding site" evidence="5">
    <location>
        <position position="267"/>
    </location>
    <ligand>
        <name>isopentenyl diphosphate</name>
        <dbReference type="ChEBI" id="CHEBI:128769"/>
    </ligand>
</feature>
<keyword evidence="5" id="KW-0560">Oxidoreductase</keyword>
<comment type="catalytic activity">
    <reaction evidence="5">
        <text>dimethylallyl diphosphate + 2 oxidized [2Fe-2S]-[ferredoxin] + H2O = (2E)-4-hydroxy-3-methylbut-2-enyl diphosphate + 2 reduced [2Fe-2S]-[ferredoxin] + 2 H(+)</text>
        <dbReference type="Rhea" id="RHEA:24825"/>
        <dbReference type="Rhea" id="RHEA-COMP:10000"/>
        <dbReference type="Rhea" id="RHEA-COMP:10001"/>
        <dbReference type="ChEBI" id="CHEBI:15377"/>
        <dbReference type="ChEBI" id="CHEBI:15378"/>
        <dbReference type="ChEBI" id="CHEBI:33737"/>
        <dbReference type="ChEBI" id="CHEBI:33738"/>
        <dbReference type="ChEBI" id="CHEBI:57623"/>
        <dbReference type="ChEBI" id="CHEBI:128753"/>
        <dbReference type="EC" id="1.17.7.4"/>
    </reaction>
</comment>
<feature type="binding site" evidence="5">
    <location>
        <position position="13"/>
    </location>
    <ligand>
        <name>[4Fe-4S] cluster</name>
        <dbReference type="ChEBI" id="CHEBI:49883"/>
    </ligand>
</feature>
<keyword evidence="4 5" id="KW-0411">Iron-sulfur</keyword>
<evidence type="ECO:0000256" key="4">
    <source>
        <dbReference type="ARBA" id="ARBA00023014"/>
    </source>
</evidence>
<dbReference type="Pfam" id="PF02401">
    <property type="entry name" value="LYTB"/>
    <property type="match status" value="1"/>
</dbReference>
<feature type="binding site" evidence="5">
    <location>
        <position position="99"/>
    </location>
    <ligand>
        <name>[4Fe-4S] cluster</name>
        <dbReference type="ChEBI" id="CHEBI:49883"/>
    </ligand>
</feature>
<proteinExistence type="inferred from homology"/>
<dbReference type="AlphaFoldDB" id="A0A1M6DEG6"/>
<feature type="binding site" evidence="5">
    <location>
        <position position="267"/>
    </location>
    <ligand>
        <name>(2E)-4-hydroxy-3-methylbut-2-enyl diphosphate</name>
        <dbReference type="ChEBI" id="CHEBI:128753"/>
    </ligand>
</feature>
<dbReference type="GO" id="GO:0019288">
    <property type="term" value="P:isopentenyl diphosphate biosynthetic process, methylerythritol 4-phosphate pathway"/>
    <property type="evidence" value="ECO:0007669"/>
    <property type="project" value="UniProtKB-UniRule"/>
</dbReference>
<dbReference type="GO" id="GO:0051539">
    <property type="term" value="F:4 iron, 4 sulfur cluster binding"/>
    <property type="evidence" value="ECO:0007669"/>
    <property type="project" value="UniProtKB-UniRule"/>
</dbReference>
<protein>
    <recommendedName>
        <fullName evidence="5">4-hydroxy-3-methylbut-2-enyl diphosphate reductase</fullName>
        <shortName evidence="5">HMBPP reductase</shortName>
        <ecNumber evidence="5">1.17.7.4</ecNumber>
    </recommendedName>
</protein>
<feature type="binding site" evidence="5">
    <location>
        <position position="219"/>
    </location>
    <ligand>
        <name>dimethylallyl diphosphate</name>
        <dbReference type="ChEBI" id="CHEBI:57623"/>
    </ligand>
</feature>
<comment type="pathway">
    <text evidence="5">Isoprenoid biosynthesis; dimethylallyl diphosphate biosynthesis; dimethylallyl diphosphate from (2E)-4-hydroxy-3-methylbutenyl diphosphate: step 1/1.</text>
</comment>
<feature type="active site" description="Proton donor" evidence="5">
    <location>
        <position position="129"/>
    </location>
</feature>
<keyword evidence="1 5" id="KW-0004">4Fe-4S</keyword>
<evidence type="ECO:0000313" key="7">
    <source>
        <dbReference type="Proteomes" id="UP000184080"/>
    </source>
</evidence>
<feature type="binding site" evidence="5">
    <location>
        <position position="77"/>
    </location>
    <ligand>
        <name>dimethylallyl diphosphate</name>
        <dbReference type="ChEBI" id="CHEBI:57623"/>
    </ligand>
</feature>
<dbReference type="GO" id="GO:0051745">
    <property type="term" value="F:4-hydroxy-3-methylbut-2-enyl diphosphate reductase activity"/>
    <property type="evidence" value="ECO:0007669"/>
    <property type="project" value="UniProtKB-UniRule"/>
</dbReference>
<keyword evidence="3 5" id="KW-0408">Iron</keyword>
<feature type="binding site" evidence="5">
    <location>
        <position position="127"/>
    </location>
    <ligand>
        <name>isopentenyl diphosphate</name>
        <dbReference type="ChEBI" id="CHEBI:128769"/>
    </ligand>
</feature>
<feature type="binding site" evidence="5">
    <location>
        <position position="42"/>
    </location>
    <ligand>
        <name>(2E)-4-hydroxy-3-methylbut-2-enyl diphosphate</name>
        <dbReference type="ChEBI" id="CHEBI:128753"/>
    </ligand>
</feature>
<keyword evidence="5" id="KW-0414">Isoprene biosynthesis</keyword>
<comment type="function">
    <text evidence="5">Catalyzes the conversion of 1-hydroxy-2-methyl-2-(E)-butenyl 4-diphosphate (HMBPP) into a mixture of isopentenyl diphosphate (IPP) and dimethylallyl diphosphate (DMAPP). Acts in the terminal step of the DOXP/MEP pathway for isoprenoid precursor biosynthesis.</text>
</comment>
<accession>A0A1M6DEG6</accession>
<feature type="binding site" evidence="5">
    <location>
        <position position="127"/>
    </location>
    <ligand>
        <name>(2E)-4-hydroxy-3-methylbut-2-enyl diphosphate</name>
        <dbReference type="ChEBI" id="CHEBI:128753"/>
    </ligand>
</feature>
<feature type="binding site" evidence="5">
    <location>
        <position position="220"/>
    </location>
    <ligand>
        <name>(2E)-4-hydroxy-3-methylbut-2-enyl diphosphate</name>
        <dbReference type="ChEBI" id="CHEBI:128753"/>
    </ligand>
</feature>
<reference evidence="6 7" key="1">
    <citation type="submission" date="2016-11" db="EMBL/GenBank/DDBJ databases">
        <authorList>
            <person name="Jaros S."/>
            <person name="Januszkiewicz K."/>
            <person name="Wedrychowicz H."/>
        </authorList>
    </citation>
    <scope>NUCLEOTIDE SEQUENCE [LARGE SCALE GENOMIC DNA]</scope>
    <source>
        <strain evidence="6 7">DSM 21864</strain>
    </source>
</reference>
<feature type="binding site" evidence="5">
    <location>
        <position position="221"/>
    </location>
    <ligand>
        <name>isopentenyl diphosphate</name>
        <dbReference type="ChEBI" id="CHEBI:128769"/>
    </ligand>
</feature>
<feature type="binding site" evidence="5">
    <location>
        <position position="219"/>
    </location>
    <ligand>
        <name>(2E)-4-hydroxy-3-methylbut-2-enyl diphosphate</name>
        <dbReference type="ChEBI" id="CHEBI:128753"/>
    </ligand>
</feature>
<feature type="binding site" evidence="5">
    <location>
        <position position="220"/>
    </location>
    <ligand>
        <name>isopentenyl diphosphate</name>
        <dbReference type="ChEBI" id="CHEBI:128769"/>
    </ligand>
</feature>